<dbReference type="Proteomes" id="UP001408356">
    <property type="component" value="Unassembled WGS sequence"/>
</dbReference>
<gene>
    <name evidence="8" type="ORF">SUNI508_10816</name>
</gene>
<evidence type="ECO:0000313" key="9">
    <source>
        <dbReference type="Proteomes" id="UP001408356"/>
    </source>
</evidence>
<keyword evidence="3" id="KW-0235">DNA replication</keyword>
<evidence type="ECO:0000259" key="7">
    <source>
        <dbReference type="Pfam" id="PF05460"/>
    </source>
</evidence>
<dbReference type="InterPro" id="IPR008721">
    <property type="entry name" value="ORC6_cyclin_first"/>
</dbReference>
<organism evidence="8 9">
    <name type="scientific">Seiridium unicorne</name>
    <dbReference type="NCBI Taxonomy" id="138068"/>
    <lineage>
        <taxon>Eukaryota</taxon>
        <taxon>Fungi</taxon>
        <taxon>Dikarya</taxon>
        <taxon>Ascomycota</taxon>
        <taxon>Pezizomycotina</taxon>
        <taxon>Sordariomycetes</taxon>
        <taxon>Xylariomycetidae</taxon>
        <taxon>Amphisphaeriales</taxon>
        <taxon>Sporocadaceae</taxon>
        <taxon>Seiridium</taxon>
    </lineage>
</organism>
<keyword evidence="5" id="KW-0539">Nucleus</keyword>
<feature type="domain" description="ORC6 first cyclin-like" evidence="7">
    <location>
        <begin position="11"/>
        <end position="97"/>
    </location>
</feature>
<dbReference type="Pfam" id="PF05460">
    <property type="entry name" value="ORC6"/>
    <property type="match status" value="1"/>
</dbReference>
<evidence type="ECO:0000256" key="1">
    <source>
        <dbReference type="ARBA" id="ARBA00004123"/>
    </source>
</evidence>
<keyword evidence="4" id="KW-0238">DNA-binding</keyword>
<keyword evidence="9" id="KW-1185">Reference proteome</keyword>
<comment type="caution">
    <text evidence="8">The sequence shown here is derived from an EMBL/GenBank/DDBJ whole genome shotgun (WGS) entry which is preliminary data.</text>
</comment>
<reference evidence="8 9" key="1">
    <citation type="journal article" date="2024" name="J. Plant Pathol.">
        <title>Sequence and assembly of the genome of Seiridium unicorne, isolate CBS 538.82, causal agent of cypress canker disease.</title>
        <authorList>
            <person name="Scali E."/>
            <person name="Rocca G.D."/>
            <person name="Danti R."/>
            <person name="Garbelotto M."/>
            <person name="Barberini S."/>
            <person name="Baroncelli R."/>
            <person name="Emiliani G."/>
        </authorList>
    </citation>
    <scope>NUCLEOTIDE SEQUENCE [LARGE SCALE GENOMIC DNA]</scope>
    <source>
        <strain evidence="8 9">BM-138-508</strain>
    </source>
</reference>
<dbReference type="EMBL" id="JARVKF010000421">
    <property type="protein sequence ID" value="KAK9414873.1"/>
    <property type="molecule type" value="Genomic_DNA"/>
</dbReference>
<feature type="region of interest" description="Disordered" evidence="6">
    <location>
        <begin position="99"/>
        <end position="131"/>
    </location>
</feature>
<evidence type="ECO:0000256" key="2">
    <source>
        <dbReference type="ARBA" id="ARBA00010840"/>
    </source>
</evidence>
<evidence type="ECO:0000313" key="8">
    <source>
        <dbReference type="EMBL" id="KAK9414873.1"/>
    </source>
</evidence>
<name>A0ABR2UJT7_9PEZI</name>
<proteinExistence type="inferred from homology"/>
<evidence type="ECO:0000256" key="5">
    <source>
        <dbReference type="ARBA" id="ARBA00023242"/>
    </source>
</evidence>
<comment type="subcellular location">
    <subcellularLocation>
        <location evidence="1">Nucleus</location>
    </subcellularLocation>
</comment>
<evidence type="ECO:0000256" key="3">
    <source>
        <dbReference type="ARBA" id="ARBA00022705"/>
    </source>
</evidence>
<sequence length="382" mass="42109">MSRSLEPTLLSLLPTLPSASSLQPHLIELASSLLAQSRHNASTLKAEEEVARLYACAHIACERLKTTLDLPPIQARPPVPPRIYKRLYTHLDHILPTSTVGKSGRVRTPSGKAREAGLLGSGSTPRIRDRATPGKDAALAQFRSKGNVTPSKSTGKASLLSTAKKAHHVLPPWVRPVARFLCVQLDSERIGRTVLAGLETIVAPHGKRTTDGWVNEHLAPLLAATLFMVTTRFVVLETGKPIGSTQFTNLRKDIISALRDARKEVDPRREDEEVFWEGWNNVGPKDFDEAIKTFNESGWQGGEWFASIEDQVGPGVDVDMEDTDGQVASGKVQVQRGDTMLQGRWIMSDQKRQEYSRWKTDILRRCDEIEKAGGAMDVDVSA</sequence>
<evidence type="ECO:0000256" key="6">
    <source>
        <dbReference type="SAM" id="MobiDB-lite"/>
    </source>
</evidence>
<protein>
    <submittedName>
        <fullName evidence="8">Origin recognition complex, subunit 6</fullName>
    </submittedName>
</protein>
<evidence type="ECO:0000256" key="4">
    <source>
        <dbReference type="ARBA" id="ARBA00023125"/>
    </source>
</evidence>
<accession>A0ABR2UJT7</accession>
<comment type="similarity">
    <text evidence="2">Belongs to the ORC6 family.</text>
</comment>